<dbReference type="SUPFAM" id="SSF51905">
    <property type="entry name" value="FAD/NAD(P)-binding domain"/>
    <property type="match status" value="1"/>
</dbReference>
<dbReference type="Gene3D" id="2.60.120.260">
    <property type="entry name" value="Galactose-binding domain-like"/>
    <property type="match status" value="1"/>
</dbReference>
<protein>
    <submittedName>
        <fullName evidence="7">Protein-xanthan lyase</fullName>
    </submittedName>
</protein>
<dbReference type="InterPro" id="IPR039650">
    <property type="entry name" value="HdrA-like"/>
</dbReference>
<dbReference type="GO" id="GO:0051539">
    <property type="term" value="F:4 iron, 4 sulfur cluster binding"/>
    <property type="evidence" value="ECO:0007669"/>
    <property type="project" value="UniProtKB-KW"/>
</dbReference>
<comment type="caution">
    <text evidence="7">The sequence shown here is derived from an EMBL/GenBank/DDBJ whole genome shotgun (WGS) entry which is preliminary data.</text>
</comment>
<dbReference type="Pfam" id="PF25275">
    <property type="entry name" value="Golvesin_C"/>
    <property type="match status" value="1"/>
</dbReference>
<reference evidence="7 8" key="1">
    <citation type="submission" date="2016-05" db="EMBL/GenBank/DDBJ databases">
        <title>Genomic and physiological characterization of Planctopirus sp. isolated from fresh water lake.</title>
        <authorList>
            <person name="Subhash Y."/>
            <person name="Ramana C."/>
        </authorList>
    </citation>
    <scope>NUCLEOTIDE SEQUENCE [LARGE SCALE GENOMIC DNA]</scope>
    <source>
        <strain evidence="7 8">JC280</strain>
    </source>
</reference>
<evidence type="ECO:0000256" key="1">
    <source>
        <dbReference type="ARBA" id="ARBA00022485"/>
    </source>
</evidence>
<gene>
    <name evidence="7" type="ORF">A6X21_14740</name>
</gene>
<dbReference type="RefSeq" id="WP_068853323.1">
    <property type="nucleotide sequence ID" value="NZ_LYDR01000158.1"/>
</dbReference>
<name>A0A1C3E4C5_9PLAN</name>
<evidence type="ECO:0000256" key="4">
    <source>
        <dbReference type="ARBA" id="ARBA00023004"/>
    </source>
</evidence>
<dbReference type="Proteomes" id="UP000094828">
    <property type="component" value="Unassembled WGS sequence"/>
</dbReference>
<dbReference type="CDD" id="cd14488">
    <property type="entry name" value="CBM6-CBM35-CBM36_like_2"/>
    <property type="match status" value="1"/>
</dbReference>
<dbReference type="OrthoDB" id="287984at2"/>
<keyword evidence="2" id="KW-0479">Metal-binding</keyword>
<evidence type="ECO:0000313" key="7">
    <source>
        <dbReference type="EMBL" id="ODA28108.1"/>
    </source>
</evidence>
<dbReference type="GO" id="GO:0046872">
    <property type="term" value="F:metal ion binding"/>
    <property type="evidence" value="ECO:0007669"/>
    <property type="project" value="UniProtKB-KW"/>
</dbReference>
<keyword evidence="8" id="KW-1185">Reference proteome</keyword>
<dbReference type="GO" id="GO:0016491">
    <property type="term" value="F:oxidoreductase activity"/>
    <property type="evidence" value="ECO:0007669"/>
    <property type="project" value="UniProtKB-KW"/>
</dbReference>
<dbReference type="Gene3D" id="3.50.50.60">
    <property type="entry name" value="FAD/NAD(P)-binding domain"/>
    <property type="match status" value="1"/>
</dbReference>
<feature type="domain" description="Golvesin/Xly CBD-like" evidence="6">
    <location>
        <begin position="576"/>
        <end position="700"/>
    </location>
</feature>
<dbReference type="InterPro" id="IPR033803">
    <property type="entry name" value="CBD-like_Golvesin-Xly"/>
</dbReference>
<dbReference type="STRING" id="1841610.A6X21_14740"/>
<keyword evidence="3" id="KW-0560">Oxidoreductase</keyword>
<evidence type="ECO:0000256" key="3">
    <source>
        <dbReference type="ARBA" id="ARBA00023002"/>
    </source>
</evidence>
<keyword evidence="7" id="KW-0456">Lyase</keyword>
<evidence type="ECO:0000313" key="8">
    <source>
        <dbReference type="Proteomes" id="UP000094828"/>
    </source>
</evidence>
<keyword evidence="1" id="KW-0004">4Fe-4S</keyword>
<keyword evidence="4" id="KW-0408">Iron</keyword>
<dbReference type="InterPro" id="IPR036188">
    <property type="entry name" value="FAD/NAD-bd_sf"/>
</dbReference>
<evidence type="ECO:0000256" key="2">
    <source>
        <dbReference type="ARBA" id="ARBA00022723"/>
    </source>
</evidence>
<dbReference type="GO" id="GO:0016829">
    <property type="term" value="F:lyase activity"/>
    <property type="evidence" value="ECO:0007669"/>
    <property type="project" value="UniProtKB-KW"/>
</dbReference>
<dbReference type="EMBL" id="LYDR01000158">
    <property type="protein sequence ID" value="ODA28108.1"/>
    <property type="molecule type" value="Genomic_DNA"/>
</dbReference>
<accession>A0A1C3E4C5</accession>
<evidence type="ECO:0000256" key="5">
    <source>
        <dbReference type="ARBA" id="ARBA00023014"/>
    </source>
</evidence>
<proteinExistence type="predicted"/>
<keyword evidence="5" id="KW-0411">Iron-sulfur</keyword>
<dbReference type="PANTHER" id="PTHR43498:SF1">
    <property type="entry name" value="COB--COM HETERODISULFIDE REDUCTASE IRON-SULFUR SUBUNIT A"/>
    <property type="match status" value="1"/>
</dbReference>
<dbReference type="PANTHER" id="PTHR43498">
    <property type="entry name" value="FERREDOXIN:COB-COM HETERODISULFIDE REDUCTASE SUBUNIT A"/>
    <property type="match status" value="1"/>
</dbReference>
<dbReference type="Pfam" id="PF12831">
    <property type="entry name" value="FAD_oxidored"/>
    <property type="match status" value="1"/>
</dbReference>
<evidence type="ECO:0000259" key="6">
    <source>
        <dbReference type="Pfam" id="PF25275"/>
    </source>
</evidence>
<sequence length="706" mass="77836">MILPHRFRFPVFLAFTLGVITLQLAGSLPGQVSSGTTKSYDIVVYGGTSGGIAAAIQSARLGKSVIVIEPSSHLGGLTTGGLGATDIGNKAAIGGLSREFYQRVGKWYADPKNWVHESASKYNERRKSSGENEMWTFEPHVAMRVYKDWLAEYPAIQVVMNERLDLKNGVKKNPATKAIESISMESGKVYAGKVFIDATYEGDLMAKAGVPYHVGREGEKVYGETLNGIRVEKSTHHQFTHKVDPYVIPGKPESGLIPLIQAGGPGEEGAGDHRVQAYNYRMCTTDVAENRRAWPKPDGYDEKTYELVLRNCEAGDHRKSWNPVWMPNRKTDTNNNFAVSTDYIGANYEYPDADYAKRQAIIDDHKRYQQGLMWTLANHPRVPQEIRDHFQKLGLAKDEFVETDNWPPQLYVREARRMISDYVMTQHNCQRKVTAEDSVGMGAYNMDSHNCQRYVTKEGYVRNEGDIQVGVPPYPISYKSIRPAKEHVTNLLVPVCLSASHISYGSIRMEPVFMVLGQSAATAASFAIDGKTSVQDVDYAKLREKLLEDKQVLEWQGSHGGAAGIVPSSLPGVVVDDALARTKGEWTASGSISGFVGSGYHTDGNEQKGEKSALFELKIPKTGSYDIRMSWTPNANRASNVPVVVEAGTLRTETRVNQRNAAGKDGFHTLGRMTLNAGQTVNVVISNDKTDGHVIIDAVQALPAQD</sequence>
<organism evidence="7 8">
    <name type="scientific">Planctopirus hydrillae</name>
    <dbReference type="NCBI Taxonomy" id="1841610"/>
    <lineage>
        <taxon>Bacteria</taxon>
        <taxon>Pseudomonadati</taxon>
        <taxon>Planctomycetota</taxon>
        <taxon>Planctomycetia</taxon>
        <taxon>Planctomycetales</taxon>
        <taxon>Planctomycetaceae</taxon>
        <taxon>Planctopirus</taxon>
    </lineage>
</organism>
<dbReference type="AlphaFoldDB" id="A0A1C3E4C5"/>